<dbReference type="Proteomes" id="UP000465778">
    <property type="component" value="Unassembled WGS sequence"/>
</dbReference>
<protein>
    <submittedName>
        <fullName evidence="1">Uncharacterized protein</fullName>
    </submittedName>
</protein>
<accession>A0A800NBI0</accession>
<gene>
    <name evidence="1" type="ORF">KIS1582_1164</name>
</gene>
<evidence type="ECO:0000313" key="2">
    <source>
        <dbReference type="Proteomes" id="UP000465778"/>
    </source>
</evidence>
<proteinExistence type="predicted"/>
<dbReference type="EMBL" id="VDEM01000008">
    <property type="protein sequence ID" value="KAF0824962.1"/>
    <property type="molecule type" value="Genomic_DNA"/>
</dbReference>
<comment type="caution">
    <text evidence="1">The sequence shown here is derived from an EMBL/GenBank/DDBJ whole genome shotgun (WGS) entry which is preliminary data.</text>
</comment>
<sequence length="47" mass="5321">MDGSFAFGKKVREPFLTCICMMEVSIERAGTKISALLHVYYPIKPNK</sequence>
<evidence type="ECO:0000313" key="1">
    <source>
        <dbReference type="EMBL" id="KAF0824962.1"/>
    </source>
</evidence>
<organism evidence="1 2">
    <name type="scientific">Cytobacillus firmus</name>
    <name type="common">Bacillus firmus</name>
    <dbReference type="NCBI Taxonomy" id="1399"/>
    <lineage>
        <taxon>Bacteria</taxon>
        <taxon>Bacillati</taxon>
        <taxon>Bacillota</taxon>
        <taxon>Bacilli</taxon>
        <taxon>Bacillales</taxon>
        <taxon>Bacillaceae</taxon>
        <taxon>Cytobacillus</taxon>
    </lineage>
</organism>
<reference evidence="1 2" key="1">
    <citation type="journal article" date="2020" name="G3 (Bethesda)">
        <title>Whole Genome Sequencing and Comparative Genomics of Two Nematicidal Bacillus Strains Reveals a Wide Range of Possible Virulence Factors.</title>
        <authorList>
            <person name="Susic N."/>
            <person name="Janezic S."/>
            <person name="Rupnik M."/>
            <person name="Geric Stare B."/>
        </authorList>
    </citation>
    <scope>NUCLEOTIDE SEQUENCE [LARGE SCALE GENOMIC DNA]</scope>
    <source>
        <strain evidence="1 2">I-1582</strain>
    </source>
</reference>
<dbReference type="AlphaFoldDB" id="A0A800NBI0"/>
<name>A0A800NBI0_CYTFI</name>